<dbReference type="Pfam" id="PF00724">
    <property type="entry name" value="Oxidored_FMN"/>
    <property type="match status" value="1"/>
</dbReference>
<comment type="caution">
    <text evidence="7">The sequence shown here is derived from an EMBL/GenBank/DDBJ whole genome shotgun (WGS) entry which is preliminary data.</text>
</comment>
<dbReference type="SUPFAM" id="SSF51395">
    <property type="entry name" value="FMN-linked oxidoreductases"/>
    <property type="match status" value="1"/>
</dbReference>
<dbReference type="AlphaFoldDB" id="A0A8H7EL66"/>
<dbReference type="Proteomes" id="UP000605846">
    <property type="component" value="Unassembled WGS sequence"/>
</dbReference>
<evidence type="ECO:0000256" key="2">
    <source>
        <dbReference type="ARBA" id="ARBA00022630"/>
    </source>
</evidence>
<dbReference type="InterPro" id="IPR001155">
    <property type="entry name" value="OxRdtase_FMN_N"/>
</dbReference>
<dbReference type="PANTHER" id="PTHR43303:SF4">
    <property type="entry name" value="NADPH DEHYDROGENASE C23G7.10C-RELATED"/>
    <property type="match status" value="1"/>
</dbReference>
<name>A0A8H7EL66_9FUNG</name>
<keyword evidence="5" id="KW-0560">Oxidoreductase</keyword>
<dbReference type="InterPro" id="IPR013785">
    <property type="entry name" value="Aldolase_TIM"/>
</dbReference>
<evidence type="ECO:0000313" key="8">
    <source>
        <dbReference type="Proteomes" id="UP000605846"/>
    </source>
</evidence>
<dbReference type="GO" id="GO:0003959">
    <property type="term" value="F:NADPH dehydrogenase activity"/>
    <property type="evidence" value="ECO:0007669"/>
    <property type="project" value="InterPro"/>
</dbReference>
<keyword evidence="8" id="KW-1185">Reference proteome</keyword>
<dbReference type="GO" id="GO:0010181">
    <property type="term" value="F:FMN binding"/>
    <property type="evidence" value="ECO:0007669"/>
    <property type="project" value="InterPro"/>
</dbReference>
<evidence type="ECO:0000256" key="4">
    <source>
        <dbReference type="ARBA" id="ARBA00022857"/>
    </source>
</evidence>
<keyword evidence="3" id="KW-0288">FMN</keyword>
<evidence type="ECO:0000256" key="3">
    <source>
        <dbReference type="ARBA" id="ARBA00022643"/>
    </source>
</evidence>
<dbReference type="PANTHER" id="PTHR43303">
    <property type="entry name" value="NADPH DEHYDROGENASE C23G7.10C-RELATED"/>
    <property type="match status" value="1"/>
</dbReference>
<dbReference type="EMBL" id="JABAYA010000288">
    <property type="protein sequence ID" value="KAF7721248.1"/>
    <property type="molecule type" value="Genomic_DNA"/>
</dbReference>
<protein>
    <recommendedName>
        <fullName evidence="6">NADH:flavin oxidoreductase/NADH oxidase N-terminal domain-containing protein</fullName>
    </recommendedName>
</protein>
<evidence type="ECO:0000256" key="5">
    <source>
        <dbReference type="ARBA" id="ARBA00023002"/>
    </source>
</evidence>
<dbReference type="Gene3D" id="3.20.20.70">
    <property type="entry name" value="Aldolase class I"/>
    <property type="match status" value="1"/>
</dbReference>
<evidence type="ECO:0000313" key="7">
    <source>
        <dbReference type="EMBL" id="KAF7721248.1"/>
    </source>
</evidence>
<dbReference type="GO" id="GO:0050661">
    <property type="term" value="F:NADP binding"/>
    <property type="evidence" value="ECO:0007669"/>
    <property type="project" value="InterPro"/>
</dbReference>
<keyword evidence="2" id="KW-0285">Flavoprotein</keyword>
<evidence type="ECO:0000256" key="1">
    <source>
        <dbReference type="ARBA" id="ARBA00001917"/>
    </source>
</evidence>
<keyword evidence="4" id="KW-0521">NADP</keyword>
<organism evidence="7 8">
    <name type="scientific">Apophysomyces ossiformis</name>
    <dbReference type="NCBI Taxonomy" id="679940"/>
    <lineage>
        <taxon>Eukaryota</taxon>
        <taxon>Fungi</taxon>
        <taxon>Fungi incertae sedis</taxon>
        <taxon>Mucoromycota</taxon>
        <taxon>Mucoromycotina</taxon>
        <taxon>Mucoromycetes</taxon>
        <taxon>Mucorales</taxon>
        <taxon>Mucorineae</taxon>
        <taxon>Mucoraceae</taxon>
        <taxon>Apophysomyces</taxon>
    </lineage>
</organism>
<evidence type="ECO:0000259" key="6">
    <source>
        <dbReference type="Pfam" id="PF00724"/>
    </source>
</evidence>
<dbReference type="InterPro" id="IPR044152">
    <property type="entry name" value="YqjM-like"/>
</dbReference>
<reference evidence="7" key="1">
    <citation type="submission" date="2020-01" db="EMBL/GenBank/DDBJ databases">
        <title>Genome Sequencing of Three Apophysomyces-Like Fungal Strains Confirms a Novel Fungal Genus in the Mucoromycota with divergent Burkholderia-like Endosymbiotic Bacteria.</title>
        <authorList>
            <person name="Stajich J.E."/>
            <person name="Macias A.M."/>
            <person name="Carter-House D."/>
            <person name="Lovett B."/>
            <person name="Kasson L.R."/>
            <person name="Berry K."/>
            <person name="Grigoriev I."/>
            <person name="Chang Y."/>
            <person name="Spatafora J."/>
            <person name="Kasson M.T."/>
        </authorList>
    </citation>
    <scope>NUCLEOTIDE SEQUENCE</scope>
    <source>
        <strain evidence="7">NRRL A-21654</strain>
    </source>
</reference>
<dbReference type="OrthoDB" id="72788at2759"/>
<gene>
    <name evidence="7" type="ORF">EC973_005011</name>
</gene>
<comment type="cofactor">
    <cofactor evidence="1">
        <name>FMN</name>
        <dbReference type="ChEBI" id="CHEBI:58210"/>
    </cofactor>
</comment>
<accession>A0A8H7EL66</accession>
<sequence>MTVAYHACNIEAPPGIPVEPNSPEAKDVLLFQPLSIKSVTLKNRIVVSPMCMYSSPDGILNDFHIAHYGAFALKGAGLVMFEASAVEPRGRVSLYDSGLWSDDHIEPLKRVLDTIKAQGSVAGIQGERKPEDVVGPSTMGYDDTHAQPRALSTSEMQNIITKFAEAAVRADKAGAEIIEIHAAHGYLLHNFLSGHSNTRTDSYGGSLENRMRFPLEVVKAVRAVWPDHKPLWVRLSGTDFRSINTLASDPDGWDIHQSIVFVQKLMELGVDVADCSGGGNLSDVTYPVAPLYQVSLANAVKEKVNIITGTVGLITEPKDAENVLREGKADLVLLGREFLRDSAWTLRAACELGVKVKWANQYERGYRV</sequence>
<feature type="domain" description="NADH:flavin oxidoreductase/NADH oxidase N-terminal" evidence="6">
    <location>
        <begin position="30"/>
        <end position="349"/>
    </location>
</feature>
<proteinExistence type="predicted"/>
<dbReference type="CDD" id="cd02932">
    <property type="entry name" value="OYE_YqiM_FMN"/>
    <property type="match status" value="1"/>
</dbReference>